<proteinExistence type="predicted"/>
<reference evidence="2 3" key="1">
    <citation type="submission" date="2016-10" db="EMBL/GenBank/DDBJ databases">
        <authorList>
            <person name="de Groot N.N."/>
        </authorList>
    </citation>
    <scope>NUCLEOTIDE SEQUENCE [LARGE SCALE GENOMIC DNA]</scope>
    <source>
        <strain evidence="2 3">CGMCC 4.7037</strain>
    </source>
</reference>
<evidence type="ECO:0000313" key="2">
    <source>
        <dbReference type="EMBL" id="SEH01478.1"/>
    </source>
</evidence>
<evidence type="ECO:0000256" key="1">
    <source>
        <dbReference type="SAM" id="MobiDB-lite"/>
    </source>
</evidence>
<protein>
    <submittedName>
        <fullName evidence="2">Uncharacterized protein</fullName>
    </submittedName>
</protein>
<organism evidence="2 3">
    <name type="scientific">Nonomuraea solani</name>
    <dbReference type="NCBI Taxonomy" id="1144553"/>
    <lineage>
        <taxon>Bacteria</taxon>
        <taxon>Bacillati</taxon>
        <taxon>Actinomycetota</taxon>
        <taxon>Actinomycetes</taxon>
        <taxon>Streptosporangiales</taxon>
        <taxon>Streptosporangiaceae</taxon>
        <taxon>Nonomuraea</taxon>
    </lineage>
</organism>
<feature type="region of interest" description="Disordered" evidence="1">
    <location>
        <begin position="21"/>
        <end position="57"/>
    </location>
</feature>
<evidence type="ECO:0000313" key="3">
    <source>
        <dbReference type="Proteomes" id="UP000236732"/>
    </source>
</evidence>
<sequence length="67" mass="7449">MPQTYADAVERQGDASFLIASPIRAPYGDEHHTSHGEEEENQENEDHADDEEFGNTEVHAVIVCTAH</sequence>
<gene>
    <name evidence="2" type="ORF">SAMN05444920_120182</name>
</gene>
<dbReference type="EMBL" id="FNVT01000020">
    <property type="protein sequence ID" value="SEH01478.1"/>
    <property type="molecule type" value="Genomic_DNA"/>
</dbReference>
<dbReference type="AlphaFoldDB" id="A0A1H6EUG9"/>
<name>A0A1H6EUG9_9ACTN</name>
<dbReference type="Proteomes" id="UP000236732">
    <property type="component" value="Unassembled WGS sequence"/>
</dbReference>
<keyword evidence="3" id="KW-1185">Reference proteome</keyword>
<feature type="compositionally biased region" description="Acidic residues" evidence="1">
    <location>
        <begin position="37"/>
        <end position="54"/>
    </location>
</feature>
<dbReference type="RefSeq" id="WP_103962554.1">
    <property type="nucleotide sequence ID" value="NZ_FNVT01000020.1"/>
</dbReference>
<accession>A0A1H6EUG9</accession>
<feature type="compositionally biased region" description="Basic and acidic residues" evidence="1">
    <location>
        <begin position="27"/>
        <end position="36"/>
    </location>
</feature>